<dbReference type="OrthoDB" id="1272389at2"/>
<dbReference type="STRING" id="651561.BBI00_16695"/>
<accession>A0A1B8ZID7</accession>
<proteinExistence type="predicted"/>
<name>A0A1B8ZID7_9FLAO</name>
<protein>
    <submittedName>
        <fullName evidence="1">Uncharacterized protein</fullName>
    </submittedName>
</protein>
<comment type="caution">
    <text evidence="1">The sequence shown here is derived from an EMBL/GenBank/DDBJ whole genome shotgun (WGS) entry which is preliminary data.</text>
</comment>
<dbReference type="RefSeq" id="WP_065400012.1">
    <property type="nucleotide sequence ID" value="NZ_MAYG01000012.1"/>
</dbReference>
<evidence type="ECO:0000313" key="2">
    <source>
        <dbReference type="Proteomes" id="UP000093432"/>
    </source>
</evidence>
<dbReference type="Proteomes" id="UP000093432">
    <property type="component" value="Unassembled WGS sequence"/>
</dbReference>
<dbReference type="EMBL" id="MAYG01000012">
    <property type="protein sequence ID" value="OCA71359.1"/>
    <property type="molecule type" value="Genomic_DNA"/>
</dbReference>
<sequence>MEIIITYDISGKHTEFKNEMKLLGYQDKVRGVKNCEWIYLPNTTLYHPNKTAHDANGDANKICRKLNTKLERCFSTTWDRNNWWAICGDSF</sequence>
<reference evidence="2" key="1">
    <citation type="submission" date="2016-07" db="EMBL/GenBank/DDBJ databases">
        <authorList>
            <person name="Florea S."/>
            <person name="Webb J.S."/>
            <person name="Jaromczyk J."/>
            <person name="Schardl C.L."/>
        </authorList>
    </citation>
    <scope>NUCLEOTIDE SEQUENCE [LARGE SCALE GENOMIC DNA]</scope>
    <source>
        <strain evidence="2">CC-VM-7</strain>
    </source>
</reference>
<dbReference type="AlphaFoldDB" id="A0A1B8ZID7"/>
<gene>
    <name evidence="1" type="ORF">BBI00_16695</name>
</gene>
<organism evidence="1 2">
    <name type="scientific">Chryseobacterium arthrosphaerae</name>
    <dbReference type="NCBI Taxonomy" id="651561"/>
    <lineage>
        <taxon>Bacteria</taxon>
        <taxon>Pseudomonadati</taxon>
        <taxon>Bacteroidota</taxon>
        <taxon>Flavobacteriia</taxon>
        <taxon>Flavobacteriales</taxon>
        <taxon>Weeksellaceae</taxon>
        <taxon>Chryseobacterium group</taxon>
        <taxon>Chryseobacterium</taxon>
    </lineage>
</organism>
<evidence type="ECO:0000313" key="1">
    <source>
        <dbReference type="EMBL" id="OCA71359.1"/>
    </source>
</evidence>